<dbReference type="InterPro" id="IPR003876">
    <property type="entry name" value="Arg_deiminase"/>
</dbReference>
<dbReference type="Pfam" id="PF02274">
    <property type="entry name" value="ADI"/>
    <property type="match status" value="1"/>
</dbReference>
<evidence type="ECO:0000313" key="4">
    <source>
        <dbReference type="Proteomes" id="UP000187822"/>
    </source>
</evidence>
<dbReference type="GO" id="GO:0019546">
    <property type="term" value="P:L-arginine deiminase pathway"/>
    <property type="evidence" value="ECO:0007669"/>
    <property type="project" value="TreeGrafter"/>
</dbReference>
<dbReference type="AlphaFoldDB" id="A0A1N5TRM7"/>
<dbReference type="Proteomes" id="UP000187822">
    <property type="component" value="Chromosome I"/>
</dbReference>
<name>A0A1N5TRM7_9ARCH</name>
<dbReference type="Proteomes" id="UP000195607">
    <property type="component" value="Chromosome I"/>
</dbReference>
<sequence length="418" mass="47500">MFVRSEWENLKEVIVHRPGTEIDYAMISPRAFLFERPFNKTKALREHEKLEEIMKENGAKVTQLREIVVNRCNTDSSFRKSLEEKLASEVQFYGDISEVERLKKDFQRNLPFMDADTLFNISILVPSIDITVDRDNHMSYPKIFSNVPLTNLYFMRDQQAVSSNGVILGRMKLPQRKMEPEITGFIMEKILGNDHLKRVEENSYFEGGDYIPCGEFGLIGTGPRTDLAGAISAMNSGMMSHDEILVVENPRYPFMVNDLLNNMHLDTYFNIAGNGTAIGSLSLVKAAKGKLYQKTGDGYVYAYDIALYDYLKKKGYNIMEISPIEQLCYSSNFLTVKNNRIICIDSFSVLKKLESNGVITQKIKEEAGAKESELKSGTMFPSSSKMRDFGIDFIKINLEEITGGYGGAHCMTYTLHRN</sequence>
<dbReference type="PANTHER" id="PTHR47271:SF2">
    <property type="entry name" value="ARGININE DEIMINASE"/>
    <property type="match status" value="1"/>
</dbReference>
<evidence type="ECO:0000256" key="1">
    <source>
        <dbReference type="ARBA" id="ARBA00022801"/>
    </source>
</evidence>
<gene>
    <name evidence="3" type="ORF">CPM_0634</name>
    <name evidence="2" type="ORF">CSP5_0656</name>
</gene>
<dbReference type="RefSeq" id="WP_021789818.1">
    <property type="nucleotide sequence ID" value="NZ_LT671858.1"/>
</dbReference>
<dbReference type="EMBL" id="LT671858">
    <property type="protein sequence ID" value="SIM50715.1"/>
    <property type="molecule type" value="Genomic_DNA"/>
</dbReference>
<protein>
    <submittedName>
        <fullName evidence="2">Arginine deiminase</fullName>
    </submittedName>
</protein>
<dbReference type="PANTHER" id="PTHR47271">
    <property type="entry name" value="ARGININE DEIMINASE"/>
    <property type="match status" value="1"/>
</dbReference>
<keyword evidence="4" id="KW-1185">Reference proteome</keyword>
<dbReference type="GO" id="GO:0016990">
    <property type="term" value="F:arginine deiminase activity"/>
    <property type="evidence" value="ECO:0007669"/>
    <property type="project" value="InterPro"/>
</dbReference>
<dbReference type="EMBL" id="LT719092">
    <property type="protein sequence ID" value="SJK84503.1"/>
    <property type="molecule type" value="Genomic_DNA"/>
</dbReference>
<dbReference type="OrthoDB" id="371705at2157"/>
<keyword evidence="1" id="KW-0378">Hydrolase</keyword>
<reference evidence="2 5" key="1">
    <citation type="submission" date="2016-04" db="EMBL/GenBank/DDBJ databases">
        <authorList>
            <person name="Evans L.H."/>
            <person name="Alamgir A."/>
            <person name="Owens N."/>
            <person name="Weber N.D."/>
            <person name="Virtaneva K."/>
            <person name="Barbian K."/>
            <person name="Babar A."/>
            <person name="Rosenke K."/>
        </authorList>
    </citation>
    <scope>NUCLEOTIDE SEQUENCE [LARGE SCALE GENOMIC DNA]</scope>
    <source>
        <strain evidence="2">S5</strain>
        <strain evidence="5">S5(T) (JCM 30642 \VKM B-2941)</strain>
    </source>
</reference>
<accession>A0A1N5TRM7</accession>
<evidence type="ECO:0000313" key="5">
    <source>
        <dbReference type="Proteomes" id="UP000195607"/>
    </source>
</evidence>
<reference evidence="3" key="3">
    <citation type="submission" date="2016-06" db="EMBL/GenBank/DDBJ databases">
        <authorList>
            <person name="Olsen C.W."/>
            <person name="Carey S."/>
            <person name="Hinshaw L."/>
            <person name="Karasin A.I."/>
        </authorList>
    </citation>
    <scope>NUCLEOTIDE SEQUENCE [LARGE SCALE GENOMIC DNA]</scope>
    <source>
        <strain evidence="3">PM4</strain>
    </source>
</reference>
<proteinExistence type="predicted"/>
<dbReference type="GeneID" id="41587938"/>
<organism evidence="2 5">
    <name type="scientific">Cuniculiplasma divulgatum</name>
    <dbReference type="NCBI Taxonomy" id="1673428"/>
    <lineage>
        <taxon>Archaea</taxon>
        <taxon>Methanobacteriati</taxon>
        <taxon>Thermoplasmatota</taxon>
        <taxon>Thermoplasmata</taxon>
        <taxon>Thermoplasmatales</taxon>
        <taxon>Cuniculiplasmataceae</taxon>
        <taxon>Cuniculiplasma</taxon>
    </lineage>
</organism>
<dbReference type="KEGG" id="cdiv:CPM_0634"/>
<evidence type="ECO:0000313" key="2">
    <source>
        <dbReference type="EMBL" id="SIM50715.1"/>
    </source>
</evidence>
<dbReference type="SUPFAM" id="SSF55909">
    <property type="entry name" value="Pentein"/>
    <property type="match status" value="1"/>
</dbReference>
<evidence type="ECO:0000313" key="3">
    <source>
        <dbReference type="EMBL" id="SJK84503.1"/>
    </source>
</evidence>
<reference evidence="4" key="2">
    <citation type="submission" date="2016-06" db="EMBL/GenBank/DDBJ databases">
        <authorList>
            <person name="Toshchakov V.S."/>
        </authorList>
    </citation>
    <scope>NUCLEOTIDE SEQUENCE [LARGE SCALE GENOMIC DNA]</scope>
    <source>
        <strain>PM4 (JCM 30641</strain>
        <strain evidence="4">\VKM B-2940)</strain>
    </source>
</reference>
<dbReference type="PRINTS" id="PR01466">
    <property type="entry name" value="ARGDEIMINASE"/>
</dbReference>
<dbReference type="STRING" id="1673428.CPM_0634"/>
<dbReference type="Gene3D" id="3.75.10.10">
    <property type="entry name" value="L-arginine/glycine Amidinotransferase, Chain A"/>
    <property type="match status" value="1"/>
</dbReference>